<dbReference type="PANTHER" id="PTHR45436">
    <property type="entry name" value="SENSOR HISTIDINE KINASE YKOH"/>
    <property type="match status" value="1"/>
</dbReference>
<evidence type="ECO:0000256" key="5">
    <source>
        <dbReference type="ARBA" id="ARBA00022679"/>
    </source>
</evidence>
<evidence type="ECO:0000256" key="9">
    <source>
        <dbReference type="ARBA" id="ARBA00023012"/>
    </source>
</evidence>
<dbReference type="Proteomes" id="UP000192342">
    <property type="component" value="Unassembled WGS sequence"/>
</dbReference>
<keyword evidence="8 12" id="KW-1133">Transmembrane helix</keyword>
<keyword evidence="6 12" id="KW-0812">Transmembrane</keyword>
<dbReference type="PROSITE" id="PS50109">
    <property type="entry name" value="HIS_KIN"/>
    <property type="match status" value="1"/>
</dbReference>
<dbReference type="Gene3D" id="3.30.565.10">
    <property type="entry name" value="Histidine kinase-like ATPase, C-terminal domain"/>
    <property type="match status" value="1"/>
</dbReference>
<feature type="transmembrane region" description="Helical" evidence="12">
    <location>
        <begin position="171"/>
        <end position="190"/>
    </location>
</feature>
<evidence type="ECO:0000259" key="14">
    <source>
        <dbReference type="PROSITE" id="PS50885"/>
    </source>
</evidence>
<dbReference type="PRINTS" id="PR00344">
    <property type="entry name" value="BCTRLSENSOR"/>
</dbReference>
<dbReference type="Gene3D" id="1.10.287.130">
    <property type="match status" value="1"/>
</dbReference>
<comment type="catalytic activity">
    <reaction evidence="1">
        <text>ATP + protein L-histidine = ADP + protein N-phospho-L-histidine.</text>
        <dbReference type="EC" id="2.7.13.3"/>
    </reaction>
</comment>
<keyword evidence="16" id="KW-1185">Reference proteome</keyword>
<dbReference type="STRING" id="1317117.ATO7_12393"/>
<evidence type="ECO:0000256" key="12">
    <source>
        <dbReference type="SAM" id="Phobius"/>
    </source>
</evidence>
<evidence type="ECO:0000256" key="1">
    <source>
        <dbReference type="ARBA" id="ARBA00000085"/>
    </source>
</evidence>
<proteinExistence type="predicted"/>
<dbReference type="GO" id="GO:0000155">
    <property type="term" value="F:phosphorelay sensor kinase activity"/>
    <property type="evidence" value="ECO:0007669"/>
    <property type="project" value="InterPro"/>
</dbReference>
<dbReference type="InterPro" id="IPR003661">
    <property type="entry name" value="HisK_dim/P_dom"/>
</dbReference>
<gene>
    <name evidence="15" type="ORF">ATO7_12393</name>
</gene>
<reference evidence="15 16" key="1">
    <citation type="submission" date="2013-04" db="EMBL/GenBank/DDBJ databases">
        <title>Oceanococcus atlanticus 22II-S10r2 Genome Sequencing.</title>
        <authorList>
            <person name="Lai Q."/>
            <person name="Li G."/>
            <person name="Shao Z."/>
        </authorList>
    </citation>
    <scope>NUCLEOTIDE SEQUENCE [LARGE SCALE GENOMIC DNA]</scope>
    <source>
        <strain evidence="15 16">22II-S10r2</strain>
    </source>
</reference>
<evidence type="ECO:0000256" key="7">
    <source>
        <dbReference type="ARBA" id="ARBA00022777"/>
    </source>
</evidence>
<name>A0A1Y1SD30_9GAMM</name>
<feature type="transmembrane region" description="Helical" evidence="12">
    <location>
        <begin position="6"/>
        <end position="28"/>
    </location>
</feature>
<dbReference type="SUPFAM" id="SSF55874">
    <property type="entry name" value="ATPase domain of HSP90 chaperone/DNA topoisomerase II/histidine kinase"/>
    <property type="match status" value="1"/>
</dbReference>
<evidence type="ECO:0000256" key="6">
    <source>
        <dbReference type="ARBA" id="ARBA00022692"/>
    </source>
</evidence>
<evidence type="ECO:0000256" key="8">
    <source>
        <dbReference type="ARBA" id="ARBA00022989"/>
    </source>
</evidence>
<dbReference type="InterPro" id="IPR005467">
    <property type="entry name" value="His_kinase_dom"/>
</dbReference>
<comment type="subcellular location">
    <subcellularLocation>
        <location evidence="2">Membrane</location>
    </subcellularLocation>
</comment>
<feature type="coiled-coil region" evidence="11">
    <location>
        <begin position="224"/>
        <end position="251"/>
    </location>
</feature>
<dbReference type="InterPro" id="IPR036097">
    <property type="entry name" value="HisK_dim/P_sf"/>
</dbReference>
<keyword evidence="11" id="KW-0175">Coiled coil</keyword>
<accession>A0A1Y1SD30</accession>
<keyword evidence="5" id="KW-0808">Transferase</keyword>
<dbReference type="PROSITE" id="PS50885">
    <property type="entry name" value="HAMP"/>
    <property type="match status" value="1"/>
</dbReference>
<dbReference type="EC" id="2.7.13.3" evidence="3"/>
<keyword evidence="10 12" id="KW-0472">Membrane</keyword>
<sequence>MSSWILLGYLAVSFPLLLGIGLGQWSLIELTRHSKALVQDGSQVTQLGNRLRDDVTNLERTARQYVALGDNELLVLFYQRIARLDETLSLMRDHGLDRDFGFSLVTMRGQLAELVRQWNKGLQSGNELSQAIQGVRQLGEQAEKLVKAGHASIKRETGNLQRAAATARQRMLICALGLVPVALLAIWLLMRRLRRALASLRQAISVIGHGHQDRPIRVEGPRELVEVGERLDWLRRRLAELEGEKDRFLRHVSHELKTPLASLREAADLMGHDSVGILNPQQVELRSILLESADELHEQIAHLLAYAAWRREQKRQRATDLTAAEFADDLHGRFELQMQRHGLQWQPDIRCELIHGQPARLQEAAENLISNAIKHAPRDSAIEFGLCCVDGHFELSVRDHGAGVPDNEKDIIFEPFQRGHQTHEQGIPGTGVGLSIVSECALAHSGEVFVEDAQPGSRFVFRWPDQS</sequence>
<dbReference type="InterPro" id="IPR003594">
    <property type="entry name" value="HATPase_dom"/>
</dbReference>
<evidence type="ECO:0000256" key="4">
    <source>
        <dbReference type="ARBA" id="ARBA00022553"/>
    </source>
</evidence>
<dbReference type="EMBL" id="AQQV01000003">
    <property type="protein sequence ID" value="ORE86094.1"/>
    <property type="molecule type" value="Genomic_DNA"/>
</dbReference>
<evidence type="ECO:0000259" key="13">
    <source>
        <dbReference type="PROSITE" id="PS50109"/>
    </source>
</evidence>
<dbReference type="GO" id="GO:0016020">
    <property type="term" value="C:membrane"/>
    <property type="evidence" value="ECO:0007669"/>
    <property type="project" value="UniProtKB-SubCell"/>
</dbReference>
<evidence type="ECO:0000256" key="11">
    <source>
        <dbReference type="SAM" id="Coils"/>
    </source>
</evidence>
<dbReference type="Pfam" id="PF02518">
    <property type="entry name" value="HATPase_c"/>
    <property type="match status" value="1"/>
</dbReference>
<dbReference type="InterPro" id="IPR003660">
    <property type="entry name" value="HAMP_dom"/>
</dbReference>
<dbReference type="SMART" id="SM00388">
    <property type="entry name" value="HisKA"/>
    <property type="match status" value="1"/>
</dbReference>
<dbReference type="Gene3D" id="6.10.340.10">
    <property type="match status" value="1"/>
</dbReference>
<dbReference type="SMART" id="SM00387">
    <property type="entry name" value="HATPase_c"/>
    <property type="match status" value="1"/>
</dbReference>
<evidence type="ECO:0000256" key="2">
    <source>
        <dbReference type="ARBA" id="ARBA00004370"/>
    </source>
</evidence>
<dbReference type="PANTHER" id="PTHR45436:SF5">
    <property type="entry name" value="SENSOR HISTIDINE KINASE TRCS"/>
    <property type="match status" value="1"/>
</dbReference>
<feature type="domain" description="HAMP" evidence="14">
    <location>
        <begin position="191"/>
        <end position="243"/>
    </location>
</feature>
<dbReference type="SUPFAM" id="SSF47384">
    <property type="entry name" value="Homodimeric domain of signal transducing histidine kinase"/>
    <property type="match status" value="1"/>
</dbReference>
<evidence type="ECO:0000256" key="3">
    <source>
        <dbReference type="ARBA" id="ARBA00012438"/>
    </source>
</evidence>
<evidence type="ECO:0000256" key="10">
    <source>
        <dbReference type="ARBA" id="ARBA00023136"/>
    </source>
</evidence>
<keyword evidence="9" id="KW-0902">Two-component regulatory system</keyword>
<keyword evidence="7 15" id="KW-0418">Kinase</keyword>
<dbReference type="CDD" id="cd00075">
    <property type="entry name" value="HATPase"/>
    <property type="match status" value="1"/>
</dbReference>
<dbReference type="InterPro" id="IPR004358">
    <property type="entry name" value="Sig_transdc_His_kin-like_C"/>
</dbReference>
<dbReference type="InterPro" id="IPR050428">
    <property type="entry name" value="TCS_sensor_his_kinase"/>
</dbReference>
<dbReference type="AlphaFoldDB" id="A0A1Y1SD30"/>
<dbReference type="Pfam" id="PF00512">
    <property type="entry name" value="HisKA"/>
    <property type="match status" value="1"/>
</dbReference>
<keyword evidence="4" id="KW-0597">Phosphoprotein</keyword>
<evidence type="ECO:0000313" key="15">
    <source>
        <dbReference type="EMBL" id="ORE86094.1"/>
    </source>
</evidence>
<organism evidence="15 16">
    <name type="scientific">Oceanococcus atlanticus</name>
    <dbReference type="NCBI Taxonomy" id="1317117"/>
    <lineage>
        <taxon>Bacteria</taxon>
        <taxon>Pseudomonadati</taxon>
        <taxon>Pseudomonadota</taxon>
        <taxon>Gammaproteobacteria</taxon>
        <taxon>Chromatiales</taxon>
        <taxon>Oceanococcaceae</taxon>
        <taxon>Oceanococcus</taxon>
    </lineage>
</organism>
<comment type="caution">
    <text evidence="15">The sequence shown here is derived from an EMBL/GenBank/DDBJ whole genome shotgun (WGS) entry which is preliminary data.</text>
</comment>
<dbReference type="InterPro" id="IPR036890">
    <property type="entry name" value="HATPase_C_sf"/>
</dbReference>
<protein>
    <recommendedName>
        <fullName evidence="3">histidine kinase</fullName>
        <ecNumber evidence="3">2.7.13.3</ecNumber>
    </recommendedName>
</protein>
<evidence type="ECO:0000313" key="16">
    <source>
        <dbReference type="Proteomes" id="UP000192342"/>
    </source>
</evidence>
<feature type="domain" description="Histidine kinase" evidence="13">
    <location>
        <begin position="251"/>
        <end position="467"/>
    </location>
</feature>
<dbReference type="CDD" id="cd00082">
    <property type="entry name" value="HisKA"/>
    <property type="match status" value="1"/>
</dbReference>